<dbReference type="SUPFAM" id="SSF52540">
    <property type="entry name" value="P-loop containing nucleoside triphosphate hydrolases"/>
    <property type="match status" value="2"/>
</dbReference>
<keyword evidence="4" id="KW-1003">Cell membrane</keyword>
<dbReference type="InterPro" id="IPR050388">
    <property type="entry name" value="ABC_Ni/Peptide_Import"/>
</dbReference>
<dbReference type="GO" id="GO:0005524">
    <property type="term" value="F:ATP binding"/>
    <property type="evidence" value="ECO:0007669"/>
    <property type="project" value="UniProtKB-KW"/>
</dbReference>
<evidence type="ECO:0000256" key="7">
    <source>
        <dbReference type="ARBA" id="ARBA00023136"/>
    </source>
</evidence>
<evidence type="ECO:0000256" key="4">
    <source>
        <dbReference type="ARBA" id="ARBA00022475"/>
    </source>
</evidence>
<feature type="domain" description="ABC transporter" evidence="8">
    <location>
        <begin position="4"/>
        <end position="245"/>
    </location>
</feature>
<evidence type="ECO:0000259" key="8">
    <source>
        <dbReference type="PROSITE" id="PS50893"/>
    </source>
</evidence>
<dbReference type="InterPro" id="IPR025662">
    <property type="entry name" value="Sigma_54_int_dom_ATP-bd_1"/>
</dbReference>
<evidence type="ECO:0000256" key="6">
    <source>
        <dbReference type="ARBA" id="ARBA00022840"/>
    </source>
</evidence>
<evidence type="ECO:0000256" key="2">
    <source>
        <dbReference type="ARBA" id="ARBA00005417"/>
    </source>
</evidence>
<dbReference type="GO" id="GO:0005886">
    <property type="term" value="C:plasma membrane"/>
    <property type="evidence" value="ECO:0007669"/>
    <property type="project" value="UniProtKB-SubCell"/>
</dbReference>
<dbReference type="PANTHER" id="PTHR43297:SF7">
    <property type="entry name" value="D,D-DIPEPTIDE TRANSPORT ATP-BINDING PROTEIN DDPD-RELATED"/>
    <property type="match status" value="1"/>
</dbReference>
<dbReference type="EMBL" id="JACIEJ010000003">
    <property type="protein sequence ID" value="MBB3984969.1"/>
    <property type="molecule type" value="Genomic_DNA"/>
</dbReference>
<reference evidence="9 10" key="1">
    <citation type="submission" date="2020-08" db="EMBL/GenBank/DDBJ databases">
        <title>Genomic Encyclopedia of Type Strains, Phase IV (KMG-IV): sequencing the most valuable type-strain genomes for metagenomic binning, comparative biology and taxonomic classification.</title>
        <authorList>
            <person name="Goeker M."/>
        </authorList>
    </citation>
    <scope>NUCLEOTIDE SEQUENCE [LARGE SCALE GENOMIC DNA]</scope>
    <source>
        <strain evidence="9 10">DSM 102235</strain>
    </source>
</reference>
<comment type="caution">
    <text evidence="9">The sequence shown here is derived from an EMBL/GenBank/DDBJ whole genome shotgun (WGS) entry which is preliminary data.</text>
</comment>
<feature type="domain" description="ABC transporter" evidence="8">
    <location>
        <begin position="266"/>
        <end position="478"/>
    </location>
</feature>
<dbReference type="PROSITE" id="PS50893">
    <property type="entry name" value="ABC_TRANSPORTER_2"/>
    <property type="match status" value="2"/>
</dbReference>
<dbReference type="RefSeq" id="WP_183964143.1">
    <property type="nucleotide sequence ID" value="NZ_BAABBZ010000059.1"/>
</dbReference>
<dbReference type="PROSITE" id="PS00211">
    <property type="entry name" value="ABC_TRANSPORTER_1"/>
    <property type="match status" value="1"/>
</dbReference>
<sequence length="481" mass="50190">MSFLTATDITVRDGAQTLLEPLSLTVTPGEPLIILGETGSGKSLMAQAIMGTLPAGLRAQGEVRIGAHTLSASEPRRFRGLWGREISVLPQEPWLSLDPLMRAGTQVTEAHRLVRGLSAADAKARASSDLGQLGLTAAARHYPHQLSGGMAQRVAIAAARAGGAGIVIADEPTKGLDAARRDDVADLLLSEMGDNGGLLVITHDLALARRMGGQMIVLRQGKVVETGATETVMSAAREAYTRALLAADPESWTRRAPSRRDGPPVVDVHGLSVARGGRELFSGVGFDVAAGGVFGITGPSGCGKSTLGDAVLGLVAPAAGTVTRRADIGPHGFQKLYQDPVAAFPRKRRLGETLNDVARMTGESARVAPLLEQLGLSPTLLERRPGAVSGGELQRLSILRALLRRPALIFADEPTSRLDPITQARVIGMLGEIAMTEGTAILLVSHDAALVRNTADAVLPLGKTVLPEPQPDAASVATAPH</sequence>
<keyword evidence="6 9" id="KW-0067">ATP-binding</keyword>
<dbReference type="Proteomes" id="UP000541426">
    <property type="component" value="Unassembled WGS sequence"/>
</dbReference>
<dbReference type="InterPro" id="IPR027417">
    <property type="entry name" value="P-loop_NTPase"/>
</dbReference>
<evidence type="ECO:0000256" key="3">
    <source>
        <dbReference type="ARBA" id="ARBA00022448"/>
    </source>
</evidence>
<dbReference type="PANTHER" id="PTHR43297">
    <property type="entry name" value="OLIGOPEPTIDE TRANSPORT ATP-BINDING PROTEIN APPD"/>
    <property type="match status" value="1"/>
</dbReference>
<comment type="subcellular location">
    <subcellularLocation>
        <location evidence="1">Cell inner membrane</location>
        <topology evidence="1">Peripheral membrane protein</topology>
    </subcellularLocation>
</comment>
<organism evidence="9 10">
    <name type="scientific">Sagittula marina</name>
    <dbReference type="NCBI Taxonomy" id="943940"/>
    <lineage>
        <taxon>Bacteria</taxon>
        <taxon>Pseudomonadati</taxon>
        <taxon>Pseudomonadota</taxon>
        <taxon>Alphaproteobacteria</taxon>
        <taxon>Rhodobacterales</taxon>
        <taxon>Roseobacteraceae</taxon>
        <taxon>Sagittula</taxon>
    </lineage>
</organism>
<dbReference type="AlphaFoldDB" id="A0A7W6DLV1"/>
<evidence type="ECO:0000256" key="5">
    <source>
        <dbReference type="ARBA" id="ARBA00022741"/>
    </source>
</evidence>
<name>A0A7W6DLV1_9RHOB</name>
<dbReference type="Pfam" id="PF00005">
    <property type="entry name" value="ABC_tran"/>
    <property type="match status" value="2"/>
</dbReference>
<evidence type="ECO:0000313" key="10">
    <source>
        <dbReference type="Proteomes" id="UP000541426"/>
    </source>
</evidence>
<protein>
    <submittedName>
        <fullName evidence="9">Peptide/nickel transport system ATP-binding protein</fullName>
    </submittedName>
</protein>
<keyword evidence="7" id="KW-0472">Membrane</keyword>
<proteinExistence type="inferred from homology"/>
<keyword evidence="3" id="KW-0813">Transport</keyword>
<dbReference type="SMART" id="SM00382">
    <property type="entry name" value="AAA"/>
    <property type="match status" value="2"/>
</dbReference>
<evidence type="ECO:0000256" key="1">
    <source>
        <dbReference type="ARBA" id="ARBA00004417"/>
    </source>
</evidence>
<dbReference type="GO" id="GO:0016887">
    <property type="term" value="F:ATP hydrolysis activity"/>
    <property type="evidence" value="ECO:0007669"/>
    <property type="project" value="InterPro"/>
</dbReference>
<gene>
    <name evidence="9" type="ORF">GGQ68_001298</name>
</gene>
<comment type="similarity">
    <text evidence="2">Belongs to the ABC transporter superfamily.</text>
</comment>
<dbReference type="InterPro" id="IPR003439">
    <property type="entry name" value="ABC_transporter-like_ATP-bd"/>
</dbReference>
<dbReference type="InterPro" id="IPR003593">
    <property type="entry name" value="AAA+_ATPase"/>
</dbReference>
<evidence type="ECO:0000313" key="9">
    <source>
        <dbReference type="EMBL" id="MBB3984969.1"/>
    </source>
</evidence>
<keyword evidence="10" id="KW-1185">Reference proteome</keyword>
<accession>A0A7W6DLV1</accession>
<keyword evidence="5" id="KW-0547">Nucleotide-binding</keyword>
<dbReference type="PROSITE" id="PS00675">
    <property type="entry name" value="SIGMA54_INTERACT_1"/>
    <property type="match status" value="1"/>
</dbReference>
<dbReference type="Gene3D" id="3.40.50.300">
    <property type="entry name" value="P-loop containing nucleotide triphosphate hydrolases"/>
    <property type="match status" value="2"/>
</dbReference>
<dbReference type="InterPro" id="IPR017871">
    <property type="entry name" value="ABC_transporter-like_CS"/>
</dbReference>